<feature type="region of interest" description="Disordered" evidence="1">
    <location>
        <begin position="632"/>
        <end position="671"/>
    </location>
</feature>
<comment type="caution">
    <text evidence="4">The sequence shown here is derived from an EMBL/GenBank/DDBJ whole genome shotgun (WGS) entry which is preliminary data.</text>
</comment>
<name>A0A6L2LWD4_TANCI</name>
<dbReference type="AlphaFoldDB" id="A0A6L2LWD4"/>
<evidence type="ECO:0000259" key="3">
    <source>
        <dbReference type="Pfam" id="PF25597"/>
    </source>
</evidence>
<protein>
    <submittedName>
        <fullName evidence="4">Uncharacterized protein</fullName>
    </submittedName>
</protein>
<evidence type="ECO:0000313" key="4">
    <source>
        <dbReference type="EMBL" id="GEU64445.1"/>
    </source>
</evidence>
<dbReference type="InterPro" id="IPR039537">
    <property type="entry name" value="Retrotran_Ty1/copia-like"/>
</dbReference>
<evidence type="ECO:0000256" key="1">
    <source>
        <dbReference type="SAM" id="MobiDB-lite"/>
    </source>
</evidence>
<dbReference type="Pfam" id="PF25597">
    <property type="entry name" value="SH3_retrovirus"/>
    <property type="match status" value="1"/>
</dbReference>
<feature type="compositionally biased region" description="Polar residues" evidence="1">
    <location>
        <begin position="191"/>
        <end position="200"/>
    </location>
</feature>
<sequence>MFDYDEMFTFESDASLPPSLIYDRYQSGDGYHAVLPPHRGTFMLPKPDLVFHDAPNVNETVHTAFTVKLSLTKPDKDLSHTHRPLAPIIEDWVSDSEDDSESEILQNAPSFVQPNEQVKTHRPFVKPVETSIPAVNPKRVITKPKSHENSRNRKAGFVFTAAALKPYVTRPRQAKIVVTKPHSPPRRHINRSPSPKASNFPSKVIAAKASMDNAVKAVQGKWEWKPICPILDHVSQNISASMTLKRFDYNDALRRSKSGTCPIFMTLKLSIKDRLPLVEIQRVIYDKKNNVLFTDNECVVLSHEFKLPDENQVLLRVPRENNMYNVDLKNIVPFGDCLFAKATLDESNLWHRRLSHINFKIMNNLVKGNLVRGLPSKVFENNHTCVSCKKGKQYRASCKTNPVSSVNQPLQRRSLVYLEPLNKMALRNKKRTIIEAARTMLADSLLPIPFWPDAVNTACYVQNRVLVTKPQNKTFYELLLGRTPSIGFMKPFGCPVTILNTLDPLGKFDRKVDEGFLVGYSVSSKAFRVFNSKTRIIQETLHINFPENKPNVAGSGPTRLFDIDTLTKTMNYQPVTAGNQSNPSACVQEQFDTEKAGEDNVQQYALFPIWSSGSNNPQNTDEDDAFEVKEPRFRGRKPESELHVSPSSSAQTKKHYEKTKKEAKGKSPVESSIRYRNLSAEFKDFSDNNINEINAAVSPVPAVGQIFTNNTNTFSAAGPSNTADSPTHGKSSYVDTSQYLDDQNIPKLEDITYSDDEEDVGAEVDFTNLETTITVSPIPTTRVHKDHLVTQIICDLSLATQTRSMTRVAKDQGGLSQLNNDDFHTCIFSCFLSQEEPKRIHQALKDPS</sequence>
<feature type="compositionally biased region" description="Basic and acidic residues" evidence="1">
    <location>
        <begin position="632"/>
        <end position="642"/>
    </location>
</feature>
<proteinExistence type="predicted"/>
<reference evidence="4" key="1">
    <citation type="journal article" date="2019" name="Sci. Rep.">
        <title>Draft genome of Tanacetum cinerariifolium, the natural source of mosquito coil.</title>
        <authorList>
            <person name="Yamashiro T."/>
            <person name="Shiraishi A."/>
            <person name="Satake H."/>
            <person name="Nakayama K."/>
        </authorList>
    </citation>
    <scope>NUCLEOTIDE SEQUENCE</scope>
</reference>
<dbReference type="EMBL" id="BKCJ010005022">
    <property type="protein sequence ID" value="GEU64445.1"/>
    <property type="molecule type" value="Genomic_DNA"/>
</dbReference>
<gene>
    <name evidence="4" type="ORF">Tci_036423</name>
</gene>
<dbReference type="PANTHER" id="PTHR42648:SF32">
    <property type="entry name" value="RIBONUCLEASE H-LIKE DOMAIN, GAG-PRE-INTEGRASE DOMAIN PROTEIN-RELATED"/>
    <property type="match status" value="1"/>
</dbReference>
<dbReference type="InterPro" id="IPR025724">
    <property type="entry name" value="GAG-pre-integrase_dom"/>
</dbReference>
<evidence type="ECO:0000259" key="2">
    <source>
        <dbReference type="Pfam" id="PF13976"/>
    </source>
</evidence>
<dbReference type="InterPro" id="IPR057670">
    <property type="entry name" value="SH3_retrovirus"/>
</dbReference>
<feature type="domain" description="GAG-pre-integrase" evidence="2">
    <location>
        <begin position="323"/>
        <end position="393"/>
    </location>
</feature>
<accession>A0A6L2LWD4</accession>
<dbReference type="PANTHER" id="PTHR42648">
    <property type="entry name" value="TRANSPOSASE, PUTATIVE-RELATED"/>
    <property type="match status" value="1"/>
</dbReference>
<dbReference type="Pfam" id="PF13976">
    <property type="entry name" value="gag_pre-integrs"/>
    <property type="match status" value="1"/>
</dbReference>
<feature type="region of interest" description="Disordered" evidence="1">
    <location>
        <begin position="180"/>
        <end position="200"/>
    </location>
</feature>
<feature type="domain" description="Retroviral polymerase SH3-like" evidence="3">
    <location>
        <begin position="496"/>
        <end position="549"/>
    </location>
</feature>
<organism evidence="4">
    <name type="scientific">Tanacetum cinerariifolium</name>
    <name type="common">Dalmatian daisy</name>
    <name type="synonym">Chrysanthemum cinerariifolium</name>
    <dbReference type="NCBI Taxonomy" id="118510"/>
    <lineage>
        <taxon>Eukaryota</taxon>
        <taxon>Viridiplantae</taxon>
        <taxon>Streptophyta</taxon>
        <taxon>Embryophyta</taxon>
        <taxon>Tracheophyta</taxon>
        <taxon>Spermatophyta</taxon>
        <taxon>Magnoliopsida</taxon>
        <taxon>eudicotyledons</taxon>
        <taxon>Gunneridae</taxon>
        <taxon>Pentapetalae</taxon>
        <taxon>asterids</taxon>
        <taxon>campanulids</taxon>
        <taxon>Asterales</taxon>
        <taxon>Asteraceae</taxon>
        <taxon>Asteroideae</taxon>
        <taxon>Anthemideae</taxon>
        <taxon>Anthemidinae</taxon>
        <taxon>Tanacetum</taxon>
    </lineage>
</organism>